<accession>A0A1I0RDU4</accession>
<dbReference type="Gene3D" id="2.170.130.10">
    <property type="entry name" value="TonB-dependent receptor, plug domain"/>
    <property type="match status" value="1"/>
</dbReference>
<evidence type="ECO:0000259" key="10">
    <source>
        <dbReference type="Pfam" id="PF00593"/>
    </source>
</evidence>
<dbReference type="Gene3D" id="3.55.50.30">
    <property type="match status" value="1"/>
</dbReference>
<reference evidence="13" key="1">
    <citation type="submission" date="2016-10" db="EMBL/GenBank/DDBJ databases">
        <authorList>
            <person name="Varghese N."/>
            <person name="Submissions S."/>
        </authorList>
    </citation>
    <scope>NUCLEOTIDE SEQUENCE [LARGE SCALE GENOMIC DNA]</scope>
    <source>
        <strain evidence="13">DSM 3695</strain>
    </source>
</reference>
<feature type="domain" description="TonB-dependent receptor-like beta-barrel" evidence="10">
    <location>
        <begin position="428"/>
        <end position="973"/>
    </location>
</feature>
<evidence type="ECO:0000256" key="4">
    <source>
        <dbReference type="ARBA" id="ARBA00022692"/>
    </source>
</evidence>
<sequence length="1015" mass="112550">MEKKRSYRFNGTPMLISWRWLCCLLLLAGNMLFAQDNTKNISLKLDNATIEQACAAVEKAAGVNFTYKDSNIKLYKDPVTLNVRGASLTDVLNRIFTNSPLNWTLKGKMIFLTENPAYRKADNSNAQPVALSTVNTELKGVVVVGYGKQSRKVLTSSITTVQSNDFNKGSFNSPAQLLQGKVAGLNITRSSDPNGAPSISLRGPSTLRTGAAQEPFYVIDGVPGADVRLVAPDDIATFDVLKDASATAIYGTRAANGVIIITTKKGSEGQLQINYNTYFSTENIARKIKMMNADELNAYLAKNNLAQDPSDKQGANTDWQKEVSRTALSQNHHLSLGGSAKGTSYNASVNYFDNNGILKGTSLKRLIGRANIEQKAFDDHLRLGVSLGTTNSTSDVIPDQPIVLYNMLRYLPTVPVKQPDGSFTENLQRVQYYNPVSLMQNAWEKDESKVNMLNATAQVLLPFGFKYDLSVTSQTEQVTSGSYFTSNYTLKTGYNGEAIRSSYQNTKKILETFLTYDKQLGAHNVNVLAGYSWQEDVNGDGFRANNRNFASDDLGYTNIGLGNPAGNFRTDWGDNLYQKLRLISFYGRAKYSYKNKYLMQASLRRDASSAFGVNNRWATFPSVSVAWRLIEESFMKEQQLFSDLKLRVGYGVTGNSLGFNPMISKVRYSATDAFQYQGVWMNAIGPAQNDNPDLKWEKTAMLNVGLDFSLFKGRLNATAEYYDKKTTDLIWYYPVSTTQYAKNTYTANVGEISNKGYEITVDASPVVTSNFKWNTSINFTHNENKLVSLSNSRFKLDSIFQMEPGGQGQTGSMVQILKSGYPVGQFFTAKYAGKDANGVSQFYTRDGKLTASPQNFRDFFYAGNAQPKFLIGWSNSVSWKKFDASIFLRSSIGGKVMNATLADLNRPNDVRSYNLPVFSSNESPADGGAYKYSDRYIEDASYLRIDNLTLGYNFGQIIKGIRSLRVYVSGNNLAVLTGYRGIDPEVSLGGLTPGIDNKSYYPRTRAFLFGLNVSF</sequence>
<dbReference type="SUPFAM" id="SSF56935">
    <property type="entry name" value="Porins"/>
    <property type="match status" value="1"/>
</dbReference>
<comment type="similarity">
    <text evidence="8 9">Belongs to the TonB-dependent receptor family.</text>
</comment>
<dbReference type="InterPro" id="IPR012910">
    <property type="entry name" value="Plug_dom"/>
</dbReference>
<evidence type="ECO:0000256" key="1">
    <source>
        <dbReference type="ARBA" id="ARBA00004571"/>
    </source>
</evidence>
<evidence type="ECO:0000256" key="9">
    <source>
        <dbReference type="RuleBase" id="RU003357"/>
    </source>
</evidence>
<evidence type="ECO:0000256" key="6">
    <source>
        <dbReference type="ARBA" id="ARBA00023136"/>
    </source>
</evidence>
<dbReference type="OrthoDB" id="9768177at2"/>
<evidence type="ECO:0000256" key="8">
    <source>
        <dbReference type="PROSITE-ProRule" id="PRU01360"/>
    </source>
</evidence>
<keyword evidence="13" id="KW-1185">Reference proteome</keyword>
<dbReference type="Pfam" id="PF07715">
    <property type="entry name" value="Plug"/>
    <property type="match status" value="1"/>
</dbReference>
<evidence type="ECO:0000313" key="12">
    <source>
        <dbReference type="EMBL" id="SEW39013.1"/>
    </source>
</evidence>
<dbReference type="InterPro" id="IPR039426">
    <property type="entry name" value="TonB-dep_rcpt-like"/>
</dbReference>
<dbReference type="InterPro" id="IPR023997">
    <property type="entry name" value="TonB-dep_OMP_SusC/RagA_CS"/>
</dbReference>
<feature type="domain" description="TonB-dependent receptor plug" evidence="11">
    <location>
        <begin position="154"/>
        <end position="258"/>
    </location>
</feature>
<keyword evidence="5 9" id="KW-0798">TonB box</keyword>
<evidence type="ECO:0000256" key="3">
    <source>
        <dbReference type="ARBA" id="ARBA00022452"/>
    </source>
</evidence>
<dbReference type="NCBIfam" id="TIGR04056">
    <property type="entry name" value="OMP_RagA_SusC"/>
    <property type="match status" value="1"/>
</dbReference>
<dbReference type="AlphaFoldDB" id="A0A1I0RDU4"/>
<dbReference type="InterPro" id="IPR000531">
    <property type="entry name" value="Beta-barrel_TonB"/>
</dbReference>
<dbReference type="InterPro" id="IPR036942">
    <property type="entry name" value="Beta-barrel_TonB_sf"/>
</dbReference>
<keyword evidence="2 8" id="KW-0813">Transport</keyword>
<dbReference type="InterPro" id="IPR023996">
    <property type="entry name" value="TonB-dep_OMP_SusC/RagA"/>
</dbReference>
<dbReference type="EMBL" id="FOJG01000001">
    <property type="protein sequence ID" value="SEW39013.1"/>
    <property type="molecule type" value="Genomic_DNA"/>
</dbReference>
<evidence type="ECO:0000313" key="13">
    <source>
        <dbReference type="Proteomes" id="UP000199310"/>
    </source>
</evidence>
<dbReference type="GO" id="GO:0009279">
    <property type="term" value="C:cell outer membrane"/>
    <property type="evidence" value="ECO:0007669"/>
    <property type="project" value="UniProtKB-SubCell"/>
</dbReference>
<dbReference type="RefSeq" id="WP_089895457.1">
    <property type="nucleotide sequence ID" value="NZ_FOJG01000001.1"/>
</dbReference>
<dbReference type="InterPro" id="IPR037066">
    <property type="entry name" value="Plug_dom_sf"/>
</dbReference>
<comment type="subcellular location">
    <subcellularLocation>
        <location evidence="1 8">Cell outer membrane</location>
        <topology evidence="1 8">Multi-pass membrane protein</topology>
    </subcellularLocation>
</comment>
<evidence type="ECO:0000256" key="2">
    <source>
        <dbReference type="ARBA" id="ARBA00022448"/>
    </source>
</evidence>
<evidence type="ECO:0000259" key="11">
    <source>
        <dbReference type="Pfam" id="PF07715"/>
    </source>
</evidence>
<keyword evidence="7 8" id="KW-0998">Cell outer membrane</keyword>
<dbReference type="Pfam" id="PF00593">
    <property type="entry name" value="TonB_dep_Rec_b-barrel"/>
    <property type="match status" value="1"/>
</dbReference>
<dbReference type="STRING" id="29529.SAMN04488122_2689"/>
<dbReference type="PROSITE" id="PS52016">
    <property type="entry name" value="TONB_DEPENDENT_REC_3"/>
    <property type="match status" value="1"/>
</dbReference>
<dbReference type="Gene3D" id="2.40.170.20">
    <property type="entry name" value="TonB-dependent receptor, beta-barrel domain"/>
    <property type="match status" value="1"/>
</dbReference>
<proteinExistence type="inferred from homology"/>
<dbReference type="Proteomes" id="UP000199310">
    <property type="component" value="Unassembled WGS sequence"/>
</dbReference>
<keyword evidence="4 8" id="KW-0812">Transmembrane</keyword>
<protein>
    <submittedName>
        <fullName evidence="12">Iron complex outermembrane recepter protein</fullName>
    </submittedName>
</protein>
<keyword evidence="6 8" id="KW-0472">Membrane</keyword>
<evidence type="ECO:0000256" key="7">
    <source>
        <dbReference type="ARBA" id="ARBA00023237"/>
    </source>
</evidence>
<name>A0A1I0RDU4_9BACT</name>
<keyword evidence="3 8" id="KW-1134">Transmembrane beta strand</keyword>
<organism evidence="12 13">
    <name type="scientific">Chitinophaga arvensicola</name>
    <dbReference type="NCBI Taxonomy" id="29529"/>
    <lineage>
        <taxon>Bacteria</taxon>
        <taxon>Pseudomonadati</taxon>
        <taxon>Bacteroidota</taxon>
        <taxon>Chitinophagia</taxon>
        <taxon>Chitinophagales</taxon>
        <taxon>Chitinophagaceae</taxon>
        <taxon>Chitinophaga</taxon>
    </lineage>
</organism>
<evidence type="ECO:0000256" key="5">
    <source>
        <dbReference type="ARBA" id="ARBA00023077"/>
    </source>
</evidence>
<dbReference type="NCBIfam" id="TIGR04057">
    <property type="entry name" value="SusC_RagA_signa"/>
    <property type="match status" value="1"/>
</dbReference>
<gene>
    <name evidence="12" type="ORF">SAMN04488122_2689</name>
</gene>